<feature type="region of interest" description="Disordered" evidence="1">
    <location>
        <begin position="388"/>
        <end position="418"/>
    </location>
</feature>
<dbReference type="EMBL" id="JACEFO010001753">
    <property type="protein sequence ID" value="KAF8711112.1"/>
    <property type="molecule type" value="Genomic_DNA"/>
</dbReference>
<keyword evidence="2" id="KW-0812">Transmembrane</keyword>
<feature type="region of interest" description="Disordered" evidence="1">
    <location>
        <begin position="456"/>
        <end position="508"/>
    </location>
</feature>
<keyword evidence="4" id="KW-1185">Reference proteome</keyword>
<proteinExistence type="predicted"/>
<comment type="caution">
    <text evidence="3">The sequence shown here is derived from an EMBL/GenBank/DDBJ whole genome shotgun (WGS) entry which is preliminary data.</text>
</comment>
<evidence type="ECO:0000313" key="3">
    <source>
        <dbReference type="EMBL" id="KAF8711112.1"/>
    </source>
</evidence>
<feature type="compositionally biased region" description="Pro residues" evidence="1">
    <location>
        <begin position="393"/>
        <end position="408"/>
    </location>
</feature>
<keyword evidence="2" id="KW-0472">Membrane</keyword>
<dbReference type="AlphaFoldDB" id="A0A835BT45"/>
<dbReference type="Proteomes" id="UP000636709">
    <property type="component" value="Unassembled WGS sequence"/>
</dbReference>
<feature type="compositionally biased region" description="Low complexity" evidence="1">
    <location>
        <begin position="499"/>
        <end position="508"/>
    </location>
</feature>
<evidence type="ECO:0000256" key="2">
    <source>
        <dbReference type="SAM" id="Phobius"/>
    </source>
</evidence>
<feature type="compositionally biased region" description="Pro residues" evidence="1">
    <location>
        <begin position="483"/>
        <end position="498"/>
    </location>
</feature>
<evidence type="ECO:0000256" key="1">
    <source>
        <dbReference type="SAM" id="MobiDB-lite"/>
    </source>
</evidence>
<feature type="transmembrane region" description="Helical" evidence="2">
    <location>
        <begin position="95"/>
        <end position="112"/>
    </location>
</feature>
<name>A0A835BT45_9POAL</name>
<accession>A0A835BT45</accession>
<reference evidence="3" key="1">
    <citation type="submission" date="2020-07" db="EMBL/GenBank/DDBJ databases">
        <title>Genome sequence and genetic diversity analysis of an under-domesticated orphan crop, white fonio (Digitaria exilis).</title>
        <authorList>
            <person name="Bennetzen J.L."/>
            <person name="Chen S."/>
            <person name="Ma X."/>
            <person name="Wang X."/>
            <person name="Yssel A.E.J."/>
            <person name="Chaluvadi S.R."/>
            <person name="Johnson M."/>
            <person name="Gangashetty P."/>
            <person name="Hamidou F."/>
            <person name="Sanogo M.D."/>
            <person name="Zwaenepoel A."/>
            <person name="Wallace J."/>
            <person name="Van De Peer Y."/>
            <person name="Van Deynze A."/>
        </authorList>
    </citation>
    <scope>NUCLEOTIDE SEQUENCE</scope>
    <source>
        <tissue evidence="3">Leaves</tissue>
    </source>
</reference>
<protein>
    <submittedName>
        <fullName evidence="3">Uncharacterized protein</fullName>
    </submittedName>
</protein>
<gene>
    <name evidence="3" type="ORF">HU200_029118</name>
</gene>
<feature type="compositionally biased region" description="Acidic residues" evidence="1">
    <location>
        <begin position="227"/>
        <end position="251"/>
    </location>
</feature>
<organism evidence="3 4">
    <name type="scientific">Digitaria exilis</name>
    <dbReference type="NCBI Taxonomy" id="1010633"/>
    <lineage>
        <taxon>Eukaryota</taxon>
        <taxon>Viridiplantae</taxon>
        <taxon>Streptophyta</taxon>
        <taxon>Embryophyta</taxon>
        <taxon>Tracheophyta</taxon>
        <taxon>Spermatophyta</taxon>
        <taxon>Magnoliopsida</taxon>
        <taxon>Liliopsida</taxon>
        <taxon>Poales</taxon>
        <taxon>Poaceae</taxon>
        <taxon>PACMAD clade</taxon>
        <taxon>Panicoideae</taxon>
        <taxon>Panicodae</taxon>
        <taxon>Paniceae</taxon>
        <taxon>Anthephorinae</taxon>
        <taxon>Digitaria</taxon>
    </lineage>
</organism>
<evidence type="ECO:0000313" key="4">
    <source>
        <dbReference type="Proteomes" id="UP000636709"/>
    </source>
</evidence>
<keyword evidence="2" id="KW-1133">Transmembrane helix</keyword>
<feature type="region of interest" description="Disordered" evidence="1">
    <location>
        <begin position="219"/>
        <end position="258"/>
    </location>
</feature>
<sequence>MLVRSVTACVSFLPAGFFVRGEAFGFFLAELLAFRQVSPPSLTPTSTSEASTVTPSRMPGRASSELAWSLRPAFPWLLPSTACARQGRFDGGTPLGLHLIVSCFVLTIAITYQATMLRRLRLGCFDGRILFRCQPSITGLRSIHHVAKSVSHSSLPSDSPPATIKDPSWVMLNSHGGSSIGTGDDSSVADPNTIAESRTSTGLSLRVSFAPAPPASSFLYYDWTESSPDDEEEEDEEEEEEDEEDDEEEDDNRTTITTTRTCILRRGENDLRVVHIQVKYDRDARRDMAQFCVLCHGTSEWELNEPVNYTSGFYLCDMADVASPRVRQVPLPPDVSRDDDDYYDDNLDDDIFSVKFSKSMGAAGSNAVRSMIHGKRIIICWQSFSAADDRRQPPPPLLSGPSSPPPAATPTSSSPPGLLPLPPPHYFIAFAVVESQGEAAVLVAAAVEEGQGEAAAREATVVEEGPREEVAWSCGGEGGPSCRPVPPPLSPPSSPPPAATSTSSSPLGLLPPPPPHLFIAFAAMESQGEAAVLVAAAVEEGQGEAAAREAMAVEEGQGKVEVRGAVVLEGLVRWWDVELWWRRRGKVTAKIQTNSNIYARWFGPEQPINS</sequence>